<name>A0A7G9YP02_9EURY</name>
<sequence length="916" mass="106153">MRSIMEKNTSFPDGSKYLKADLHLHTRTDKEFKTDISDARDFAEIYVSELKKKDIKIGAITNRNKFDNDEFQILKTTAINEGIFLLPGVELSVKDGKRGMHTLIIFAPEDAEKDDNNTPKIETFLTFAFGSNPRFDKTENPALCNLNLDTTIEKLNELKCHYFIILAHTDNNRGFFKELEGGRIKDILKRGYFRKQILACQNIGESSRSTFINNWVKEVAKETGQDEFSFIPAFISASDPKKIEEVGARYSNIKIGEYSFDAIKFSLMNPELRIRNEPSQIDYPCIKRVQIKTDKAMSAFDIYLSSDMNNLIGIRGSGKSALLEAMRYALEIDAREDREYKDELLERYAIGSGGKIILEILASRHVYRIERIMGERPKVYRDDEYIPNLHPSSMFPVVYYGQKDIQQQSMDREQQIELIDQFIGDKLLTIQEQMRDKEDEIKDIIKRSHNLKEKIKKKEEYEAKKASLKDKIAVFEKLRIADKLQKEADFKRDEVIFERLAEFTKTSKDDISTVKEKIENDFSYIFPISSKENPDLFTELEKHLLALKAIWLKRIDEMEKVGTATFAELEIVKDKFVEAKDSVEEEIARIKREIDIPDVSPDDFGQLVKELEKVQVAISEIEKYDRMTMEIETTKQHLYSELQNIWHEQWSERELKKEEINASQTIIQLVIDYKGNKKSYAEFMREMFRGTGLRGEKLDKLSTNFSDNIELFNSLENRNNFQDIGFTDSEWLKFKERFFELEEVLCLYRVPDLIEIRYDGKPIQKLSLGQRASSLLLLLLSQENTPVIMDQPEDDLDNQTIYEGLIKKVLKLKGERQISGIPGYRARIRPIVSRITIHWPSFYNVVTGKTLALPNLIALQHIPLSPAGVIAKRPAPIALPNSCAAEWRMAPDAVFSPYASVRYFTPHMVHSQYNLL</sequence>
<dbReference type="InterPro" id="IPR016195">
    <property type="entry name" value="Pol/histidinol_Pase-like"/>
</dbReference>
<protein>
    <recommendedName>
        <fullName evidence="4">Rad50/SbcC-type AAA domain-containing protein</fullName>
    </recommendedName>
</protein>
<dbReference type="AlphaFoldDB" id="A0A7G9YP02"/>
<evidence type="ECO:0000256" key="1">
    <source>
        <dbReference type="SAM" id="Coils"/>
    </source>
</evidence>
<dbReference type="InterPro" id="IPR054787">
    <property type="entry name" value="TrlF_ATPase"/>
</dbReference>
<organism evidence="3">
    <name type="scientific">Candidatus Methanogaster sp. ANME-2c ERB4</name>
    <dbReference type="NCBI Taxonomy" id="2759911"/>
    <lineage>
        <taxon>Archaea</taxon>
        <taxon>Methanobacteriati</taxon>
        <taxon>Methanobacteriota</taxon>
        <taxon>Stenosarchaea group</taxon>
        <taxon>Methanomicrobia</taxon>
        <taxon>Methanosarcinales</taxon>
        <taxon>ANME-2 cluster</taxon>
        <taxon>Candidatus Methanogasteraceae</taxon>
        <taxon>Candidatus Methanogaster</taxon>
    </lineage>
</organism>
<dbReference type="Gene3D" id="3.40.50.300">
    <property type="entry name" value="P-loop containing nucleotide triphosphate hydrolases"/>
    <property type="match status" value="1"/>
</dbReference>
<accession>A0A7G9YP02</accession>
<dbReference type="InterPro" id="IPR027417">
    <property type="entry name" value="P-loop_NTPase"/>
</dbReference>
<feature type="coiled-coil region" evidence="1">
    <location>
        <begin position="427"/>
        <end position="478"/>
    </location>
</feature>
<keyword evidence="1" id="KW-0175">Coiled coil</keyword>
<dbReference type="EMBL" id="MT631395">
    <property type="protein sequence ID" value="QNO49736.1"/>
    <property type="molecule type" value="Genomic_DNA"/>
</dbReference>
<dbReference type="EMBL" id="MT631395">
    <property type="protein sequence ID" value="QNO49708.1"/>
    <property type="molecule type" value="Genomic_DNA"/>
</dbReference>
<evidence type="ECO:0000313" key="3">
    <source>
        <dbReference type="EMBL" id="QNO49736.1"/>
    </source>
</evidence>
<dbReference type="SUPFAM" id="SSF52540">
    <property type="entry name" value="P-loop containing nucleoside triphosphate hydrolases"/>
    <property type="match status" value="1"/>
</dbReference>
<evidence type="ECO:0000313" key="2">
    <source>
        <dbReference type="EMBL" id="QNO49708.1"/>
    </source>
</evidence>
<proteinExistence type="predicted"/>
<dbReference type="Gene3D" id="3.20.20.140">
    <property type="entry name" value="Metal-dependent hydrolases"/>
    <property type="match status" value="1"/>
</dbReference>
<reference evidence="3" key="1">
    <citation type="submission" date="2020-06" db="EMBL/GenBank/DDBJ databases">
        <title>Unique genomic features of the anaerobic methanotrophic archaea.</title>
        <authorList>
            <person name="Chadwick G.L."/>
            <person name="Skennerton C.T."/>
            <person name="Laso-Perez R."/>
            <person name="Leu A.O."/>
            <person name="Speth D.R."/>
            <person name="Yu H."/>
            <person name="Morgan-Lang C."/>
            <person name="Hatzenpichler R."/>
            <person name="Goudeau D."/>
            <person name="Malmstrom R."/>
            <person name="Brazelton W.J."/>
            <person name="Woyke T."/>
            <person name="Hallam S.J."/>
            <person name="Tyson G.W."/>
            <person name="Wegener G."/>
            <person name="Boetius A."/>
            <person name="Orphan V."/>
        </authorList>
    </citation>
    <scope>NUCLEOTIDE SEQUENCE</scope>
</reference>
<dbReference type="NCBIfam" id="NF045780">
    <property type="entry name" value="TrlF_fam_ATP"/>
    <property type="match status" value="1"/>
</dbReference>
<evidence type="ECO:0008006" key="4">
    <source>
        <dbReference type="Google" id="ProtNLM"/>
    </source>
</evidence>
<dbReference type="SUPFAM" id="SSF89550">
    <property type="entry name" value="PHP domain-like"/>
    <property type="match status" value="1"/>
</dbReference>
<gene>
    <name evidence="2" type="ORF">BFOKDAJI_00009</name>
    <name evidence="3" type="ORF">BFOKDAJI_00038</name>
</gene>